<feature type="region of interest" description="Disordered" evidence="1">
    <location>
        <begin position="186"/>
        <end position="211"/>
    </location>
</feature>
<sequence>MNLNDDPQRAFGSEFEFQGDFCTRASFKDMPNPVITIEGLAYSRAYGVWQQRVWRWDGCCEVDSGKVSFQNPCWNEFVDGLVTKIVWSALGLALWKMKPKGELVKVALHEYLLYKRSFATMVFILPSVFEGGQVHVKYQGKSEKLDVSKDAVLNTSVMAWYNEVAHEPKPLTAGYRLALHHPHLAQTPRALSPQNSSRREPFSPLSRHYGDKPEVRKLHGADYHKVVHLLPLAKEFGFTVSFLTLAYDEKAASVEVEVPPMDEIAGSSMSLSDVEEIVESAVGPGVDVDEGSEGEEDEESREDVKGNGESEENLVREKIDFGKVIARTERQRGRELQKRSARLSVGEKIEDSFEDLLVRRMICATFAMEGKFVRLDRTSCMSMAVQWHR</sequence>
<evidence type="ECO:0000256" key="1">
    <source>
        <dbReference type="SAM" id="MobiDB-lite"/>
    </source>
</evidence>
<dbReference type="PANTHER" id="PTHR33099">
    <property type="entry name" value="FE2OG DIOXYGENASE DOMAIN-CONTAINING PROTEIN"/>
    <property type="match status" value="1"/>
</dbReference>
<dbReference type="PANTHER" id="PTHR33099:SF7">
    <property type="entry name" value="MYND-TYPE DOMAIN-CONTAINING PROTEIN"/>
    <property type="match status" value="1"/>
</dbReference>
<organism evidence="2 3">
    <name type="scientific">Coprinellus micaceus</name>
    <name type="common">Glistening ink-cap mushroom</name>
    <name type="synonym">Coprinus micaceus</name>
    <dbReference type="NCBI Taxonomy" id="71717"/>
    <lineage>
        <taxon>Eukaryota</taxon>
        <taxon>Fungi</taxon>
        <taxon>Dikarya</taxon>
        <taxon>Basidiomycota</taxon>
        <taxon>Agaricomycotina</taxon>
        <taxon>Agaricomycetes</taxon>
        <taxon>Agaricomycetidae</taxon>
        <taxon>Agaricales</taxon>
        <taxon>Agaricineae</taxon>
        <taxon>Psathyrellaceae</taxon>
        <taxon>Coprinellus</taxon>
    </lineage>
</organism>
<dbReference type="Proteomes" id="UP000298030">
    <property type="component" value="Unassembled WGS sequence"/>
</dbReference>
<gene>
    <name evidence="2" type="ORF">FA13DRAFT_1791723</name>
</gene>
<keyword evidence="3" id="KW-1185">Reference proteome</keyword>
<feature type="compositionally biased region" description="Basic and acidic residues" evidence="1">
    <location>
        <begin position="302"/>
        <end position="312"/>
    </location>
</feature>
<dbReference type="AlphaFoldDB" id="A0A4Y7TAM9"/>
<protein>
    <submittedName>
        <fullName evidence="2">Uncharacterized protein</fullName>
    </submittedName>
</protein>
<reference evidence="2 3" key="1">
    <citation type="journal article" date="2019" name="Nat. Ecol. Evol.">
        <title>Megaphylogeny resolves global patterns of mushroom evolution.</title>
        <authorList>
            <person name="Varga T."/>
            <person name="Krizsan K."/>
            <person name="Foldi C."/>
            <person name="Dima B."/>
            <person name="Sanchez-Garcia M."/>
            <person name="Sanchez-Ramirez S."/>
            <person name="Szollosi G.J."/>
            <person name="Szarkandi J.G."/>
            <person name="Papp V."/>
            <person name="Albert L."/>
            <person name="Andreopoulos W."/>
            <person name="Angelini C."/>
            <person name="Antonin V."/>
            <person name="Barry K.W."/>
            <person name="Bougher N.L."/>
            <person name="Buchanan P."/>
            <person name="Buyck B."/>
            <person name="Bense V."/>
            <person name="Catcheside P."/>
            <person name="Chovatia M."/>
            <person name="Cooper J."/>
            <person name="Damon W."/>
            <person name="Desjardin D."/>
            <person name="Finy P."/>
            <person name="Geml J."/>
            <person name="Haridas S."/>
            <person name="Hughes K."/>
            <person name="Justo A."/>
            <person name="Karasinski D."/>
            <person name="Kautmanova I."/>
            <person name="Kiss B."/>
            <person name="Kocsube S."/>
            <person name="Kotiranta H."/>
            <person name="LaButti K.M."/>
            <person name="Lechner B.E."/>
            <person name="Liimatainen K."/>
            <person name="Lipzen A."/>
            <person name="Lukacs Z."/>
            <person name="Mihaltcheva S."/>
            <person name="Morgado L.N."/>
            <person name="Niskanen T."/>
            <person name="Noordeloos M.E."/>
            <person name="Ohm R.A."/>
            <person name="Ortiz-Santana B."/>
            <person name="Ovrebo C."/>
            <person name="Racz N."/>
            <person name="Riley R."/>
            <person name="Savchenko A."/>
            <person name="Shiryaev A."/>
            <person name="Soop K."/>
            <person name="Spirin V."/>
            <person name="Szebenyi C."/>
            <person name="Tomsovsky M."/>
            <person name="Tulloss R.E."/>
            <person name="Uehling J."/>
            <person name="Grigoriev I.V."/>
            <person name="Vagvolgyi C."/>
            <person name="Papp T."/>
            <person name="Martin F.M."/>
            <person name="Miettinen O."/>
            <person name="Hibbett D.S."/>
            <person name="Nagy L.G."/>
        </authorList>
    </citation>
    <scope>NUCLEOTIDE SEQUENCE [LARGE SCALE GENOMIC DNA]</scope>
    <source>
        <strain evidence="2 3">FP101781</strain>
    </source>
</reference>
<feature type="compositionally biased region" description="Acidic residues" evidence="1">
    <location>
        <begin position="287"/>
        <end position="301"/>
    </location>
</feature>
<evidence type="ECO:0000313" key="3">
    <source>
        <dbReference type="Proteomes" id="UP000298030"/>
    </source>
</evidence>
<comment type="caution">
    <text evidence="2">The sequence shown here is derived from an EMBL/GenBank/DDBJ whole genome shotgun (WGS) entry which is preliminary data.</text>
</comment>
<dbReference type="EMBL" id="QPFP01000020">
    <property type="protein sequence ID" value="TEB30984.1"/>
    <property type="molecule type" value="Genomic_DNA"/>
</dbReference>
<accession>A0A4Y7TAM9</accession>
<name>A0A4Y7TAM9_COPMI</name>
<feature type="region of interest" description="Disordered" evidence="1">
    <location>
        <begin position="282"/>
        <end position="312"/>
    </location>
</feature>
<evidence type="ECO:0000313" key="2">
    <source>
        <dbReference type="EMBL" id="TEB30984.1"/>
    </source>
</evidence>
<proteinExistence type="predicted"/>
<dbReference type="OrthoDB" id="3266192at2759"/>